<gene>
    <name evidence="2" type="ORF">C0068_05530</name>
    <name evidence="3" type="ORF">D0911_01590</name>
</gene>
<keyword evidence="5" id="KW-1185">Reference proteome</keyword>
<dbReference type="Proteomes" id="UP000274695">
    <property type="component" value="Unassembled WGS sequence"/>
</dbReference>
<sequence length="162" mass="18307">MNNIKNAYACLKHCLSKIHYLLLVACGLLPCSAFSSDWGTDTMNDVTVAKSQKLNYRPTISFCIERDETTGKFHAFNTDQARFNRVWMEQNSAKHGSQATKELIKMGFKAIYKSFYKRSAGAKRFLPDEEGRVAVSNYSDYQTDYSVHLSSDSLTFGLALAF</sequence>
<protein>
    <submittedName>
        <fullName evidence="2">Uncharacterized protein</fullName>
    </submittedName>
</protein>
<evidence type="ECO:0000313" key="4">
    <source>
        <dbReference type="Proteomes" id="UP000237222"/>
    </source>
</evidence>
<proteinExistence type="predicted"/>
<evidence type="ECO:0000313" key="3">
    <source>
        <dbReference type="EMBL" id="RNL67741.1"/>
    </source>
</evidence>
<evidence type="ECO:0000256" key="1">
    <source>
        <dbReference type="SAM" id="SignalP"/>
    </source>
</evidence>
<feature type="chain" id="PRO_5015645564" evidence="1">
    <location>
        <begin position="36"/>
        <end position="162"/>
    </location>
</feature>
<dbReference type="Proteomes" id="UP000237222">
    <property type="component" value="Unassembled WGS sequence"/>
</dbReference>
<evidence type="ECO:0000313" key="5">
    <source>
        <dbReference type="Proteomes" id="UP000274695"/>
    </source>
</evidence>
<name>A0A2S4HIA7_9GAMM</name>
<comment type="caution">
    <text evidence="2">The sequence shown here is derived from an EMBL/GenBank/DDBJ whole genome shotgun (WGS) entry which is preliminary data.</text>
</comment>
<dbReference type="AlphaFoldDB" id="A0A2S4HIA7"/>
<reference evidence="3 5" key="2">
    <citation type="submission" date="2018-10" db="EMBL/GenBank/DDBJ databases">
        <title>Draft genome sequence of Zhongshania sp. DSW25-10.</title>
        <authorList>
            <person name="Oh J."/>
        </authorList>
    </citation>
    <scope>NUCLEOTIDE SEQUENCE [LARGE SCALE GENOMIC DNA]</scope>
    <source>
        <strain evidence="3 5">DSW25-10</strain>
    </source>
</reference>
<keyword evidence="1" id="KW-0732">Signal</keyword>
<dbReference type="EMBL" id="PQGG01000012">
    <property type="protein sequence ID" value="POP53732.1"/>
    <property type="molecule type" value="Genomic_DNA"/>
</dbReference>
<accession>A0A2S4HIA7</accession>
<reference evidence="2" key="1">
    <citation type="submission" date="2018-01" db="EMBL/GenBank/DDBJ databases">
        <authorList>
            <person name="Yu X.-D."/>
        </authorList>
    </citation>
    <scope>NUCLEOTIDE SEQUENCE</scope>
    <source>
        <strain evidence="2">ZX-21</strain>
    </source>
</reference>
<dbReference type="RefSeq" id="WP_103683492.1">
    <property type="nucleotide sequence ID" value="NZ_PQGG01000012.1"/>
</dbReference>
<feature type="signal peptide" evidence="1">
    <location>
        <begin position="1"/>
        <end position="35"/>
    </location>
</feature>
<dbReference type="OrthoDB" id="5738771at2"/>
<evidence type="ECO:0000313" key="2">
    <source>
        <dbReference type="EMBL" id="POP53732.1"/>
    </source>
</evidence>
<organism evidence="2 4">
    <name type="scientific">Zhongshania marina</name>
    <dbReference type="NCBI Taxonomy" id="2304603"/>
    <lineage>
        <taxon>Bacteria</taxon>
        <taxon>Pseudomonadati</taxon>
        <taxon>Pseudomonadota</taxon>
        <taxon>Gammaproteobacteria</taxon>
        <taxon>Cellvibrionales</taxon>
        <taxon>Spongiibacteraceae</taxon>
        <taxon>Zhongshania</taxon>
    </lineage>
</organism>
<dbReference type="EMBL" id="RHGB01000001">
    <property type="protein sequence ID" value="RNL67741.1"/>
    <property type="molecule type" value="Genomic_DNA"/>
</dbReference>